<evidence type="ECO:0000313" key="2">
    <source>
        <dbReference type="Proteomes" id="UP000583454"/>
    </source>
</evidence>
<accession>A0A840ZPC1</accession>
<reference evidence="1 2" key="1">
    <citation type="submission" date="2020-08" db="EMBL/GenBank/DDBJ databases">
        <title>Genomic Encyclopedia of Type Strains, Phase IV (KMG-IV): sequencing the most valuable type-strain genomes for metagenomic binning, comparative biology and taxonomic classification.</title>
        <authorList>
            <person name="Goeker M."/>
        </authorList>
    </citation>
    <scope>NUCLEOTIDE SEQUENCE [LARGE SCALE GENOMIC DNA]</scope>
    <source>
        <strain evidence="1 2">DSM 2163</strain>
    </source>
</reference>
<dbReference type="AlphaFoldDB" id="A0A840ZPC1"/>
<dbReference type="EMBL" id="JACHOP010000017">
    <property type="protein sequence ID" value="MBB5758885.1"/>
    <property type="molecule type" value="Genomic_DNA"/>
</dbReference>
<sequence length="75" mass="8290">MKLQDVEAARQLASEMSYVEGAKFLRSELGWGLREAIQVCEQIAREFPTSRLAASLAARDASNLSIRPSPIVREA</sequence>
<evidence type="ECO:0000313" key="1">
    <source>
        <dbReference type="EMBL" id="MBB5758885.1"/>
    </source>
</evidence>
<proteinExistence type="predicted"/>
<comment type="caution">
    <text evidence="1">The sequence shown here is derived from an EMBL/GenBank/DDBJ whole genome shotgun (WGS) entry which is preliminary data.</text>
</comment>
<keyword evidence="2" id="KW-1185">Reference proteome</keyword>
<protein>
    <submittedName>
        <fullName evidence="1">Uncharacterized protein</fullName>
    </submittedName>
</protein>
<dbReference type="RefSeq" id="WP_183571691.1">
    <property type="nucleotide sequence ID" value="NZ_JACHOP010000017.1"/>
</dbReference>
<name>A0A840ZPC1_9HYPH</name>
<gene>
    <name evidence="1" type="ORF">HNR00_003612</name>
</gene>
<dbReference type="Proteomes" id="UP000583454">
    <property type="component" value="Unassembled WGS sequence"/>
</dbReference>
<organism evidence="1 2">
    <name type="scientific">Methylorubrum rhodinum</name>
    <dbReference type="NCBI Taxonomy" id="29428"/>
    <lineage>
        <taxon>Bacteria</taxon>
        <taxon>Pseudomonadati</taxon>
        <taxon>Pseudomonadota</taxon>
        <taxon>Alphaproteobacteria</taxon>
        <taxon>Hyphomicrobiales</taxon>
        <taxon>Methylobacteriaceae</taxon>
        <taxon>Methylorubrum</taxon>
    </lineage>
</organism>